<accession>A0AAE3FWX9</accession>
<keyword evidence="2" id="KW-1185">Reference proteome</keyword>
<gene>
    <name evidence="1" type="ORF">AArcSt2_07975</name>
</gene>
<reference evidence="1" key="1">
    <citation type="journal article" date="2022" name="Syst. Appl. Microbiol.">
        <title>Natronocalculus amylovorans gen. nov., sp. nov., and Natranaeroarchaeum aerophilus sp. nov., dominant culturable amylolytic natronoarchaea from hypersaline soda lakes in southwestern Siberia.</title>
        <authorList>
            <person name="Sorokin D.Y."/>
            <person name="Elcheninov A.G."/>
            <person name="Khizhniak T.V."/>
            <person name="Koenen M."/>
            <person name="Bale N.J."/>
            <person name="Damste J.S.S."/>
            <person name="Kublanov I.V."/>
        </authorList>
    </citation>
    <scope>NUCLEOTIDE SEQUENCE</scope>
    <source>
        <strain evidence="1">AArc-St2</strain>
    </source>
</reference>
<dbReference type="RefSeq" id="WP_250583749.1">
    <property type="nucleotide sequence ID" value="NZ_JAKRVX010000002.1"/>
</dbReference>
<name>A0AAE3FWX9_9EURY</name>
<reference evidence="1" key="2">
    <citation type="submission" date="2022-02" db="EMBL/GenBank/DDBJ databases">
        <authorList>
            <person name="Elcheninov A.G."/>
            <person name="Sorokin D.Y."/>
            <person name="Kublanov I.V."/>
        </authorList>
    </citation>
    <scope>NUCLEOTIDE SEQUENCE</scope>
    <source>
        <strain evidence="1">AArc-St2</strain>
    </source>
</reference>
<dbReference type="InterPro" id="IPR043830">
    <property type="entry name" value="DUF5807"/>
</dbReference>
<evidence type="ECO:0000313" key="1">
    <source>
        <dbReference type="EMBL" id="MCL9816878.1"/>
    </source>
</evidence>
<organism evidence="1 2">
    <name type="scientific">Natronocalculus amylovorans</name>
    <dbReference type="NCBI Taxonomy" id="2917812"/>
    <lineage>
        <taxon>Archaea</taxon>
        <taxon>Methanobacteriati</taxon>
        <taxon>Methanobacteriota</taxon>
        <taxon>Stenosarchaea group</taxon>
        <taxon>Halobacteria</taxon>
        <taxon>Halobacteriales</taxon>
        <taxon>Haloferacaceae</taxon>
        <taxon>Natronocalculus</taxon>
    </lineage>
</organism>
<dbReference type="EMBL" id="JAKRVX010000002">
    <property type="protein sequence ID" value="MCL9816878.1"/>
    <property type="molecule type" value="Genomic_DNA"/>
</dbReference>
<dbReference type="Pfam" id="PF19123">
    <property type="entry name" value="DUF5807"/>
    <property type="match status" value="1"/>
</dbReference>
<sequence length="144" mass="15311">MSKLTAYLTGDRLDDVAIFISEAFMNDNMMIANYGEDVEGGVVLVVDGEEGRSAFSQGTGIDPMEFAGAAMGQEGEINPDLSGGVCPLADEKPDEEHTIEFAFSFAEAQNTEVGGMYADGDVIHAYAHCSCGANFSHKWIAGSR</sequence>
<proteinExistence type="predicted"/>
<protein>
    <submittedName>
        <fullName evidence="1">DUF5807 family protein</fullName>
    </submittedName>
</protein>
<dbReference type="Proteomes" id="UP001203207">
    <property type="component" value="Unassembled WGS sequence"/>
</dbReference>
<evidence type="ECO:0000313" key="2">
    <source>
        <dbReference type="Proteomes" id="UP001203207"/>
    </source>
</evidence>
<dbReference type="AlphaFoldDB" id="A0AAE3FWX9"/>
<comment type="caution">
    <text evidence="1">The sequence shown here is derived from an EMBL/GenBank/DDBJ whole genome shotgun (WGS) entry which is preliminary data.</text>
</comment>